<protein>
    <submittedName>
        <fullName evidence="2">Uncharacterized protein</fullName>
    </submittedName>
</protein>
<dbReference type="EMBL" id="GBRH01235730">
    <property type="protein sequence ID" value="JAD62165.1"/>
    <property type="molecule type" value="Transcribed_RNA"/>
</dbReference>
<reference evidence="2" key="1">
    <citation type="submission" date="2014-09" db="EMBL/GenBank/DDBJ databases">
        <authorList>
            <person name="Magalhaes I.L.F."/>
            <person name="Oliveira U."/>
            <person name="Santos F.R."/>
            <person name="Vidigal T.H.D.A."/>
            <person name="Brescovit A.D."/>
            <person name="Santos A.J."/>
        </authorList>
    </citation>
    <scope>NUCLEOTIDE SEQUENCE</scope>
    <source>
        <tissue evidence="2">Shoot tissue taken approximately 20 cm above the soil surface</tissue>
    </source>
</reference>
<accession>A0A0A9PWI8</accession>
<feature type="compositionally biased region" description="Basic and acidic residues" evidence="1">
    <location>
        <begin position="1"/>
        <end position="11"/>
    </location>
</feature>
<evidence type="ECO:0000256" key="1">
    <source>
        <dbReference type="SAM" id="MobiDB-lite"/>
    </source>
</evidence>
<reference evidence="2" key="2">
    <citation type="journal article" date="2015" name="Data Brief">
        <title>Shoot transcriptome of the giant reed, Arundo donax.</title>
        <authorList>
            <person name="Barrero R.A."/>
            <person name="Guerrero F.D."/>
            <person name="Moolhuijzen P."/>
            <person name="Goolsby J.A."/>
            <person name="Tidwell J."/>
            <person name="Bellgard S.E."/>
            <person name="Bellgard M.I."/>
        </authorList>
    </citation>
    <scope>NUCLEOTIDE SEQUENCE</scope>
    <source>
        <tissue evidence="2">Shoot tissue taken approximately 20 cm above the soil surface</tissue>
    </source>
</reference>
<feature type="compositionally biased region" description="Polar residues" evidence="1">
    <location>
        <begin position="31"/>
        <end position="47"/>
    </location>
</feature>
<proteinExistence type="predicted"/>
<name>A0A0A9PWI8_ARUDO</name>
<organism evidence="2">
    <name type="scientific">Arundo donax</name>
    <name type="common">Giant reed</name>
    <name type="synonym">Donax arundinaceus</name>
    <dbReference type="NCBI Taxonomy" id="35708"/>
    <lineage>
        <taxon>Eukaryota</taxon>
        <taxon>Viridiplantae</taxon>
        <taxon>Streptophyta</taxon>
        <taxon>Embryophyta</taxon>
        <taxon>Tracheophyta</taxon>
        <taxon>Spermatophyta</taxon>
        <taxon>Magnoliopsida</taxon>
        <taxon>Liliopsida</taxon>
        <taxon>Poales</taxon>
        <taxon>Poaceae</taxon>
        <taxon>PACMAD clade</taxon>
        <taxon>Arundinoideae</taxon>
        <taxon>Arundineae</taxon>
        <taxon>Arundo</taxon>
    </lineage>
</organism>
<feature type="region of interest" description="Disordered" evidence="1">
    <location>
        <begin position="1"/>
        <end position="47"/>
    </location>
</feature>
<evidence type="ECO:0000313" key="2">
    <source>
        <dbReference type="EMBL" id="JAD62165.1"/>
    </source>
</evidence>
<sequence>MRSNRSSDSRTRPWLASARTMAFQDARSRSGIRSNTWRASSTAPHLP</sequence>
<dbReference type="AlphaFoldDB" id="A0A0A9PWI8"/>